<dbReference type="PANTHER" id="PTHR44927">
    <property type="entry name" value="FK506-BINDING PROTEIN 15"/>
    <property type="match status" value="1"/>
</dbReference>
<dbReference type="AlphaFoldDB" id="A0A8B8HJR1"/>
<reference evidence="3" key="1">
    <citation type="submission" date="2025-08" db="UniProtKB">
        <authorList>
            <consortium name="RefSeq"/>
        </authorList>
    </citation>
    <scope>IDENTIFICATION</scope>
    <source>
        <tissue evidence="3">Whole body</tissue>
    </source>
</reference>
<evidence type="ECO:0000256" key="1">
    <source>
        <dbReference type="SAM" id="MobiDB-lite"/>
    </source>
</evidence>
<proteinExistence type="predicted"/>
<keyword evidence="2" id="KW-1185">Reference proteome</keyword>
<dbReference type="PANTHER" id="PTHR44927:SF1">
    <property type="entry name" value="FK506-BINDING PROTEIN 15"/>
    <property type="match status" value="1"/>
</dbReference>
<feature type="region of interest" description="Disordered" evidence="1">
    <location>
        <begin position="34"/>
        <end position="55"/>
    </location>
</feature>
<feature type="region of interest" description="Disordered" evidence="1">
    <location>
        <begin position="190"/>
        <end position="212"/>
    </location>
</feature>
<accession>A0A8B8HJR1</accession>
<dbReference type="Proteomes" id="UP001652626">
    <property type="component" value="Chromosome 5"/>
</dbReference>
<protein>
    <submittedName>
        <fullName evidence="3">Uncharacterized protein LOC113392511</fullName>
    </submittedName>
</protein>
<dbReference type="OrthoDB" id="5842926at2759"/>
<evidence type="ECO:0000313" key="3">
    <source>
        <dbReference type="RefSeq" id="XP_026484775.2"/>
    </source>
</evidence>
<dbReference type="GeneID" id="113392511"/>
<evidence type="ECO:0000313" key="2">
    <source>
        <dbReference type="Proteomes" id="UP001652626"/>
    </source>
</evidence>
<sequence length="521" mass="59592">MLETEEVDVDYFTPASSTSLSKIFSNTLQTEDGQENSSLKYIPPLPTQVPPKPEEEKPTQCVLYVMTVNAYEWLKNSYVSKERIGFTIIKIIKSSLHNIILYDSNKTILSCLTLTSGTEINIKENVSISFYDNKQKYWSIYTNSYEINKILDILQGLNVCLKYPTDAENDLSKKDDIDISHRQSTSSLVKNLIKNDEKESDTDSSVNRRTKDSILKRMATMGQSVLPSTHIITAQTSDSSDSNDLQSQHKARHKQFKNANKKNIEKHITETENVNVSQLKTTKPLLSPETNTFQNNYQTVGVKIMDIVKSPGNIVSDENDMSLFISEQRVSNSELRMNMSRITDKLDIMLNKVQCLDSVHTSHLQNEITYKLLNEYEKKIKAYQDFIKSKGFNCDTFEIINHSSKTDVPCDCKQKCEEKDRQINKLEGDIQLISSKLEERKLKNNDENSLTEQINDTVIHRERTEVAQNEDVANKLKSIMNETFQKISINFDSDKQYTGAIVKSTVASVIKKTTMNYLKEL</sequence>
<dbReference type="OMA" id="FNCDTFE"/>
<name>A0A8B8HJR1_VANTA</name>
<dbReference type="RefSeq" id="XP_026484775.2">
    <property type="nucleotide sequence ID" value="XM_026628990.2"/>
</dbReference>
<gene>
    <name evidence="3" type="primary">LOC113392511</name>
</gene>
<organism evidence="2 3">
    <name type="scientific">Vanessa tameamea</name>
    <name type="common">Kamehameha butterfly</name>
    <dbReference type="NCBI Taxonomy" id="334116"/>
    <lineage>
        <taxon>Eukaryota</taxon>
        <taxon>Metazoa</taxon>
        <taxon>Ecdysozoa</taxon>
        <taxon>Arthropoda</taxon>
        <taxon>Hexapoda</taxon>
        <taxon>Insecta</taxon>
        <taxon>Pterygota</taxon>
        <taxon>Neoptera</taxon>
        <taxon>Endopterygota</taxon>
        <taxon>Lepidoptera</taxon>
        <taxon>Glossata</taxon>
        <taxon>Ditrysia</taxon>
        <taxon>Papilionoidea</taxon>
        <taxon>Nymphalidae</taxon>
        <taxon>Nymphalinae</taxon>
        <taxon>Vanessa</taxon>
    </lineage>
</organism>